<evidence type="ECO:0000256" key="1">
    <source>
        <dbReference type="SAM" id="MobiDB-lite"/>
    </source>
</evidence>
<accession>A0A9P7PVS0</accession>
<gene>
    <name evidence="2" type="ORF">E4U13_006499</name>
</gene>
<sequence length="170" mass="17888">MSLADQTADGLLNRVQGDASESKNGTIDGKGMRWEEDDDAFNVQCLDVRLGEDGGPGNPGTLGTLGKSTQALRTVIGRQLVICSGQTVGLGALRTTQRGRRGSNAMERVKDRLILEILTGPCRLAPSSLHAASTALLSATGTSTIQEPTSVVFWASVLPRQPSPVYVGPK</sequence>
<protein>
    <submittedName>
        <fullName evidence="2">Uncharacterized protein</fullName>
    </submittedName>
</protein>
<keyword evidence="3" id="KW-1185">Reference proteome</keyword>
<dbReference type="AlphaFoldDB" id="A0A9P7PVS0"/>
<comment type="caution">
    <text evidence="2">The sequence shown here is derived from an EMBL/GenBank/DDBJ whole genome shotgun (WGS) entry which is preliminary data.</text>
</comment>
<dbReference type="EMBL" id="SRQM01000570">
    <property type="protein sequence ID" value="KAG6108327.1"/>
    <property type="molecule type" value="Genomic_DNA"/>
</dbReference>
<name>A0A9P7PVS0_9HYPO</name>
<proteinExistence type="predicted"/>
<evidence type="ECO:0000313" key="3">
    <source>
        <dbReference type="Proteomes" id="UP000732380"/>
    </source>
</evidence>
<organism evidence="2 3">
    <name type="scientific">Claviceps humidiphila</name>
    <dbReference type="NCBI Taxonomy" id="1294629"/>
    <lineage>
        <taxon>Eukaryota</taxon>
        <taxon>Fungi</taxon>
        <taxon>Dikarya</taxon>
        <taxon>Ascomycota</taxon>
        <taxon>Pezizomycotina</taxon>
        <taxon>Sordariomycetes</taxon>
        <taxon>Hypocreomycetidae</taxon>
        <taxon>Hypocreales</taxon>
        <taxon>Clavicipitaceae</taxon>
        <taxon>Claviceps</taxon>
    </lineage>
</organism>
<reference evidence="2 3" key="1">
    <citation type="journal article" date="2020" name="bioRxiv">
        <title>Whole genome comparisons of ergot fungi reveals the divergence and evolution of species within the genus Claviceps are the result of varying mechanisms driving genome evolution and host range expansion.</title>
        <authorList>
            <person name="Wyka S.A."/>
            <person name="Mondo S.J."/>
            <person name="Liu M."/>
            <person name="Dettman J."/>
            <person name="Nalam V."/>
            <person name="Broders K.D."/>
        </authorList>
    </citation>
    <scope>NUCLEOTIDE SEQUENCE [LARGE SCALE GENOMIC DNA]</scope>
    <source>
        <strain evidence="2 3">LM576</strain>
    </source>
</reference>
<feature type="region of interest" description="Disordered" evidence="1">
    <location>
        <begin position="1"/>
        <end position="33"/>
    </location>
</feature>
<dbReference type="Proteomes" id="UP000732380">
    <property type="component" value="Unassembled WGS sequence"/>
</dbReference>
<evidence type="ECO:0000313" key="2">
    <source>
        <dbReference type="EMBL" id="KAG6108327.1"/>
    </source>
</evidence>